<dbReference type="EMBL" id="CP116805">
    <property type="protein sequence ID" value="WCL54175.1"/>
    <property type="molecule type" value="Genomic_DNA"/>
</dbReference>
<proteinExistence type="predicted"/>
<sequence length="46" mass="4986">MSKLKKVSFIVILAALAGGTIFLLTWDIPAPAQPVTKTLNDDRFPS</sequence>
<dbReference type="KEGG" id="gso:PH603_00190"/>
<evidence type="ECO:0000313" key="1">
    <source>
        <dbReference type="EMBL" id="WCL54175.1"/>
    </source>
</evidence>
<evidence type="ECO:0000313" key="2">
    <source>
        <dbReference type="Proteomes" id="UP001217500"/>
    </source>
</evidence>
<dbReference type="RefSeq" id="WP_289503894.1">
    <property type="nucleotide sequence ID" value="NZ_CP116805.1"/>
</dbReference>
<protein>
    <submittedName>
        <fullName evidence="1">Uncharacterized protein</fullName>
    </submittedName>
</protein>
<dbReference type="Proteomes" id="UP001217500">
    <property type="component" value="Chromosome"/>
</dbReference>
<dbReference type="AlphaFoldDB" id="A0AAE9XSF7"/>
<accession>A0AAE9XSF7</accession>
<reference evidence="1" key="1">
    <citation type="submission" date="2023-01" db="EMBL/GenBank/DDBJ databases">
        <title>The genome sequence of Kordiimonadaceae bacterium 6D33.</title>
        <authorList>
            <person name="Liu Y."/>
        </authorList>
    </citation>
    <scope>NUCLEOTIDE SEQUENCE</scope>
    <source>
        <strain evidence="1">6D33</strain>
    </source>
</reference>
<organism evidence="1 2">
    <name type="scientific">Gimibacter soli</name>
    <dbReference type="NCBI Taxonomy" id="3024400"/>
    <lineage>
        <taxon>Bacteria</taxon>
        <taxon>Pseudomonadati</taxon>
        <taxon>Pseudomonadota</taxon>
        <taxon>Alphaproteobacteria</taxon>
        <taxon>Kordiimonadales</taxon>
        <taxon>Temperatibacteraceae</taxon>
        <taxon>Gimibacter</taxon>
    </lineage>
</organism>
<gene>
    <name evidence="1" type="ORF">PH603_00190</name>
</gene>
<keyword evidence="2" id="KW-1185">Reference proteome</keyword>
<name>A0AAE9XSF7_9PROT</name>